<keyword evidence="4 9" id="KW-0812">Transmembrane</keyword>
<dbReference type="EMBL" id="LZMS01000064">
    <property type="protein sequence ID" value="OBX61680.1"/>
    <property type="molecule type" value="Genomic_DNA"/>
</dbReference>
<keyword evidence="5 9" id="KW-1133">Transmembrane helix</keyword>
<protein>
    <recommendedName>
        <fullName evidence="12">Cell division protein</fullName>
    </recommendedName>
</protein>
<evidence type="ECO:0000313" key="11">
    <source>
        <dbReference type="Proteomes" id="UP000092607"/>
    </source>
</evidence>
<name>A0A1B8PZ50_MORLA</name>
<dbReference type="InterPro" id="IPR011922">
    <property type="entry name" value="Cell_div_FtsL"/>
</dbReference>
<evidence type="ECO:0000256" key="8">
    <source>
        <dbReference type="SAM" id="Coils"/>
    </source>
</evidence>
<organism evidence="10 11">
    <name type="scientific">Moraxella lacunata</name>
    <dbReference type="NCBI Taxonomy" id="477"/>
    <lineage>
        <taxon>Bacteria</taxon>
        <taxon>Pseudomonadati</taxon>
        <taxon>Pseudomonadota</taxon>
        <taxon>Gammaproteobacteria</taxon>
        <taxon>Moraxellales</taxon>
        <taxon>Moraxellaceae</taxon>
        <taxon>Moraxella</taxon>
    </lineage>
</organism>
<feature type="coiled-coil region" evidence="8">
    <location>
        <begin position="48"/>
        <end position="75"/>
    </location>
</feature>
<gene>
    <name evidence="10" type="ORF">A9309_07845</name>
</gene>
<evidence type="ECO:0000256" key="7">
    <source>
        <dbReference type="ARBA" id="ARBA00023306"/>
    </source>
</evidence>
<dbReference type="GO" id="GO:0005886">
    <property type="term" value="C:plasma membrane"/>
    <property type="evidence" value="ECO:0007669"/>
    <property type="project" value="UniProtKB-SubCell"/>
</dbReference>
<evidence type="ECO:0008006" key="12">
    <source>
        <dbReference type="Google" id="ProtNLM"/>
    </source>
</evidence>
<evidence type="ECO:0000256" key="9">
    <source>
        <dbReference type="SAM" id="Phobius"/>
    </source>
</evidence>
<evidence type="ECO:0000256" key="1">
    <source>
        <dbReference type="ARBA" id="ARBA00004401"/>
    </source>
</evidence>
<keyword evidence="3" id="KW-0132">Cell division</keyword>
<evidence type="ECO:0000256" key="4">
    <source>
        <dbReference type="ARBA" id="ARBA00022692"/>
    </source>
</evidence>
<keyword evidence="6 9" id="KW-0472">Membrane</keyword>
<evidence type="ECO:0000256" key="6">
    <source>
        <dbReference type="ARBA" id="ARBA00023136"/>
    </source>
</evidence>
<keyword evidence="8" id="KW-0175">Coiled coil</keyword>
<keyword evidence="2" id="KW-1003">Cell membrane</keyword>
<keyword evidence="7" id="KW-0131">Cell cycle</keyword>
<dbReference type="Proteomes" id="UP000092607">
    <property type="component" value="Unassembled WGS sequence"/>
</dbReference>
<evidence type="ECO:0000256" key="5">
    <source>
        <dbReference type="ARBA" id="ARBA00022989"/>
    </source>
</evidence>
<evidence type="ECO:0000256" key="3">
    <source>
        <dbReference type="ARBA" id="ARBA00022618"/>
    </source>
</evidence>
<evidence type="ECO:0000256" key="2">
    <source>
        <dbReference type="ARBA" id="ARBA00022475"/>
    </source>
</evidence>
<dbReference type="GO" id="GO:0051301">
    <property type="term" value="P:cell division"/>
    <property type="evidence" value="ECO:0007669"/>
    <property type="project" value="UniProtKB-KW"/>
</dbReference>
<comment type="caution">
    <text evidence="10">The sequence shown here is derived from an EMBL/GenBank/DDBJ whole genome shotgun (WGS) entry which is preliminary data.</text>
</comment>
<dbReference type="AlphaFoldDB" id="A0A1B8PZ50"/>
<feature type="transmembrane region" description="Helical" evidence="9">
    <location>
        <begin position="20"/>
        <end position="42"/>
    </location>
</feature>
<evidence type="ECO:0000313" key="10">
    <source>
        <dbReference type="EMBL" id="OBX61680.1"/>
    </source>
</evidence>
<accession>A0A1B8PZ50</accession>
<comment type="subcellular location">
    <subcellularLocation>
        <location evidence="1">Cell membrane</location>
        <topology evidence="1">Single-pass type II membrane protein</topology>
    </subcellularLocation>
</comment>
<sequence length="126" mass="14378">MNPSADSDLHEYTTERMSLVGLYRLIVAGLLLGILITGVMIATQTQKRHQTYQELTRLRQQLANMQVEESRLLIEQQTFSATPQVARRAVGELGMHYPTKKEQINQDEWDELGNLDNLDNTGVSYE</sequence>
<proteinExistence type="predicted"/>
<reference evidence="10 11" key="1">
    <citation type="submission" date="2016-06" db="EMBL/GenBank/DDBJ databases">
        <title>Draft genome of Moraxella lacunata CCUG 57757A.</title>
        <authorList>
            <person name="Salva-Serra F."/>
            <person name="Engstrom-Jakobsson H."/>
            <person name="Thorell K."/>
            <person name="Gonzales-Siles L."/>
            <person name="Karlsson R."/>
            <person name="Boulund F."/>
            <person name="Engstrand L."/>
            <person name="Kristiansson E."/>
            <person name="Moore E."/>
        </authorList>
    </citation>
    <scope>NUCLEOTIDE SEQUENCE [LARGE SCALE GENOMIC DNA]</scope>
    <source>
        <strain evidence="10 11">CCUG 57757A</strain>
    </source>
</reference>
<dbReference type="Pfam" id="PF04999">
    <property type="entry name" value="FtsL"/>
    <property type="match status" value="1"/>
</dbReference>
<dbReference type="RefSeq" id="WP_065255061.1">
    <property type="nucleotide sequence ID" value="NZ_JARDJM010000039.1"/>
</dbReference>